<sequence>MVATVAFNISALKELDDHDLEVVVVHEMCHVLVNEMRADRGGEPTHGSVAHEERVVSTLAQAFLTVRDQGEREGRKAARRKKK</sequence>
<organism evidence="1">
    <name type="scientific">marine sediment metagenome</name>
    <dbReference type="NCBI Taxonomy" id="412755"/>
    <lineage>
        <taxon>unclassified sequences</taxon>
        <taxon>metagenomes</taxon>
        <taxon>ecological metagenomes</taxon>
    </lineage>
</organism>
<name>A0A0F9FT10_9ZZZZ</name>
<comment type="caution">
    <text evidence="1">The sequence shown here is derived from an EMBL/GenBank/DDBJ whole genome shotgun (WGS) entry which is preliminary data.</text>
</comment>
<dbReference type="EMBL" id="LAZR01020317">
    <property type="protein sequence ID" value="KKL89323.1"/>
    <property type="molecule type" value="Genomic_DNA"/>
</dbReference>
<protein>
    <recommendedName>
        <fullName evidence="2">Peptidase M48 domain-containing protein</fullName>
    </recommendedName>
</protein>
<proteinExistence type="predicted"/>
<gene>
    <name evidence="1" type="ORF">LCGC14_1915860</name>
</gene>
<accession>A0A0F9FT10</accession>
<evidence type="ECO:0000313" key="1">
    <source>
        <dbReference type="EMBL" id="KKL89323.1"/>
    </source>
</evidence>
<reference evidence="1" key="1">
    <citation type="journal article" date="2015" name="Nature">
        <title>Complex archaea that bridge the gap between prokaryotes and eukaryotes.</title>
        <authorList>
            <person name="Spang A."/>
            <person name="Saw J.H."/>
            <person name="Jorgensen S.L."/>
            <person name="Zaremba-Niedzwiedzka K."/>
            <person name="Martijn J."/>
            <person name="Lind A.E."/>
            <person name="van Eijk R."/>
            <person name="Schleper C."/>
            <person name="Guy L."/>
            <person name="Ettema T.J."/>
        </authorList>
    </citation>
    <scope>NUCLEOTIDE SEQUENCE</scope>
</reference>
<dbReference type="AlphaFoldDB" id="A0A0F9FT10"/>
<evidence type="ECO:0008006" key="2">
    <source>
        <dbReference type="Google" id="ProtNLM"/>
    </source>
</evidence>